<evidence type="ECO:0008006" key="4">
    <source>
        <dbReference type="Google" id="ProtNLM"/>
    </source>
</evidence>
<accession>A0ABY2K5Y5</accession>
<proteinExistence type="predicted"/>
<reference evidence="2 3" key="1">
    <citation type="submission" date="2019-03" db="EMBL/GenBank/DDBJ databases">
        <title>Thermus tengchongensis species for the arsenic transformation mechanism.</title>
        <authorList>
            <person name="Yuan G.C."/>
        </authorList>
    </citation>
    <scope>NUCLEOTIDE SEQUENCE [LARGE SCALE GENOMIC DNA]</scope>
    <source>
        <strain evidence="2 3">15Y</strain>
    </source>
</reference>
<evidence type="ECO:0000313" key="2">
    <source>
        <dbReference type="EMBL" id="TFU16019.1"/>
    </source>
</evidence>
<comment type="caution">
    <text evidence="2">The sequence shown here is derived from an EMBL/GenBank/DDBJ whole genome shotgun (WGS) entry which is preliminary data.</text>
</comment>
<name>A0ABY2K5Y5_9DEIN</name>
<dbReference type="EMBL" id="SKBL01000010">
    <property type="protein sequence ID" value="TFU16019.1"/>
    <property type="molecule type" value="Genomic_DNA"/>
</dbReference>
<gene>
    <name evidence="2" type="ORF">E0489_07670</name>
</gene>
<keyword evidence="3" id="KW-1185">Reference proteome</keyword>
<organism evidence="2 3">
    <name type="scientific">Thermus tengchongensis</name>
    <dbReference type="NCBI Taxonomy" id="1214928"/>
    <lineage>
        <taxon>Bacteria</taxon>
        <taxon>Thermotogati</taxon>
        <taxon>Deinococcota</taxon>
        <taxon>Deinococci</taxon>
        <taxon>Thermales</taxon>
        <taxon>Thermaceae</taxon>
        <taxon>Thermus</taxon>
    </lineage>
</organism>
<dbReference type="Proteomes" id="UP000297244">
    <property type="component" value="Unassembled WGS sequence"/>
</dbReference>
<feature type="signal peptide" evidence="1">
    <location>
        <begin position="1"/>
        <end position="19"/>
    </location>
</feature>
<keyword evidence="1" id="KW-0732">Signal</keyword>
<feature type="chain" id="PRO_5045857010" description="VCBS repeat-containing protein" evidence="1">
    <location>
        <begin position="20"/>
        <end position="295"/>
    </location>
</feature>
<dbReference type="RefSeq" id="WP_135343486.1">
    <property type="nucleotide sequence ID" value="NZ_ML214246.1"/>
</dbReference>
<evidence type="ECO:0000313" key="3">
    <source>
        <dbReference type="Proteomes" id="UP000297244"/>
    </source>
</evidence>
<evidence type="ECO:0000256" key="1">
    <source>
        <dbReference type="SAM" id="SignalP"/>
    </source>
</evidence>
<protein>
    <recommendedName>
        <fullName evidence="4">VCBS repeat-containing protein</fullName>
    </recommendedName>
</protein>
<sequence>MRKTLWTFLLALIALGALAQTMPEQEVRKALGGVVDKAVRLTTKNGTYLAAVWREYKGGDPFALLLKRTSSSYALLLRTEVATTGTGEWLGEIRLLDLNKDGFPELYLTMQSCGAVVCGPPEVVFYDFSSKKKWELYVDGPVVEYPQDLLQPKYKPFLDFLGQQVALLAPKRPSDPLGDWRSEYGAFSEGRVRFVKLRPKYAPLSACPTDPERAGSIASQVKVGDLEVISYFKGDVVARDLKAKRCFRVFQPKDVYGWIETIKVLSPRKIALISNADPEDVVYFDPVALTLERGP</sequence>